<comment type="caution">
    <text evidence="1">The sequence shown here is derived from an EMBL/GenBank/DDBJ whole genome shotgun (WGS) entry which is preliminary data.</text>
</comment>
<evidence type="ECO:0000313" key="1">
    <source>
        <dbReference type="EMBL" id="PQQ01039.1"/>
    </source>
</evidence>
<organism evidence="1 2">
    <name type="scientific">Prunus yedoensis var. nudiflora</name>
    <dbReference type="NCBI Taxonomy" id="2094558"/>
    <lineage>
        <taxon>Eukaryota</taxon>
        <taxon>Viridiplantae</taxon>
        <taxon>Streptophyta</taxon>
        <taxon>Embryophyta</taxon>
        <taxon>Tracheophyta</taxon>
        <taxon>Spermatophyta</taxon>
        <taxon>Magnoliopsida</taxon>
        <taxon>eudicotyledons</taxon>
        <taxon>Gunneridae</taxon>
        <taxon>Pentapetalae</taxon>
        <taxon>rosids</taxon>
        <taxon>fabids</taxon>
        <taxon>Rosales</taxon>
        <taxon>Rosaceae</taxon>
        <taxon>Amygdaloideae</taxon>
        <taxon>Amygdaleae</taxon>
        <taxon>Prunus</taxon>
    </lineage>
</organism>
<reference evidence="1 2" key="1">
    <citation type="submission" date="2018-02" db="EMBL/GenBank/DDBJ databases">
        <title>Draft genome of wild Prunus yedoensis var. nudiflora.</title>
        <authorList>
            <person name="Baek S."/>
            <person name="Kim J.-H."/>
            <person name="Choi K."/>
            <person name="Kim G.-B."/>
            <person name="Cho A."/>
            <person name="Jang H."/>
            <person name="Shin C.-H."/>
            <person name="Yu H.-J."/>
            <person name="Mun J.-H."/>
        </authorList>
    </citation>
    <scope>NUCLEOTIDE SEQUENCE [LARGE SCALE GENOMIC DNA]</scope>
    <source>
        <strain evidence="2">cv. Jeju island</strain>
        <tissue evidence="1">Leaf</tissue>
    </source>
</reference>
<dbReference type="Proteomes" id="UP000250321">
    <property type="component" value="Unassembled WGS sequence"/>
</dbReference>
<gene>
    <name evidence="1" type="ORF">Pyn_23084</name>
</gene>
<proteinExistence type="predicted"/>
<protein>
    <submittedName>
        <fullName evidence="1">Uncharacterized protein</fullName>
    </submittedName>
</protein>
<evidence type="ECO:0000313" key="2">
    <source>
        <dbReference type="Proteomes" id="UP000250321"/>
    </source>
</evidence>
<name>A0A314Y884_PRUYE</name>
<keyword evidence="2" id="KW-1185">Reference proteome</keyword>
<dbReference type="AlphaFoldDB" id="A0A314Y884"/>
<dbReference type="EMBL" id="PJQY01001620">
    <property type="protein sequence ID" value="PQQ01039.1"/>
    <property type="molecule type" value="Genomic_DNA"/>
</dbReference>
<sequence>MQQQASNVEWLMMLQGTNNAYEEVQEEMVRSEGYGGGLSNYTTTTQHGLFELMRDFNLHIPCSYPIGYSHNQTQDQCHLLLIPL</sequence>
<accession>A0A314Y884</accession>